<feature type="compositionally biased region" description="Polar residues" evidence="3">
    <location>
        <begin position="372"/>
        <end position="383"/>
    </location>
</feature>
<name>A0ABP6WLK0_9PSEU</name>
<evidence type="ECO:0000256" key="1">
    <source>
        <dbReference type="ARBA" id="ARBA00005086"/>
    </source>
</evidence>
<reference evidence="6" key="1">
    <citation type="journal article" date="2019" name="Int. J. Syst. Evol. Microbiol.">
        <title>The Global Catalogue of Microorganisms (GCM) 10K type strain sequencing project: providing services to taxonomists for standard genome sequencing and annotation.</title>
        <authorList>
            <consortium name="The Broad Institute Genomics Platform"/>
            <consortium name="The Broad Institute Genome Sequencing Center for Infectious Disease"/>
            <person name="Wu L."/>
            <person name="Ma J."/>
        </authorList>
    </citation>
    <scope>NUCLEOTIDE SEQUENCE [LARGE SCALE GENOMIC DNA]</scope>
    <source>
        <strain evidence="6">JCM 16898</strain>
    </source>
</reference>
<evidence type="ECO:0000256" key="2">
    <source>
        <dbReference type="ARBA" id="ARBA00009463"/>
    </source>
</evidence>
<evidence type="ECO:0000256" key="3">
    <source>
        <dbReference type="SAM" id="MobiDB-lite"/>
    </source>
</evidence>
<dbReference type="Gene3D" id="3.30.450.40">
    <property type="match status" value="1"/>
</dbReference>
<dbReference type="InterPro" id="IPR013328">
    <property type="entry name" value="6PGD_dom2"/>
</dbReference>
<dbReference type="Pfam" id="PF00725">
    <property type="entry name" value="3HCDH"/>
    <property type="match status" value="1"/>
</dbReference>
<feature type="domain" description="3-hydroxyacyl-CoA dehydrogenase C-terminal" evidence="4">
    <location>
        <begin position="252"/>
        <end position="342"/>
    </location>
</feature>
<evidence type="ECO:0000313" key="6">
    <source>
        <dbReference type="Proteomes" id="UP001500689"/>
    </source>
</evidence>
<dbReference type="PANTHER" id="PTHR48075:SF5">
    <property type="entry name" value="3-HYDROXYBUTYRYL-COA DEHYDROGENASE"/>
    <property type="match status" value="1"/>
</dbReference>
<dbReference type="EMBL" id="BAAAZN010000008">
    <property type="protein sequence ID" value="GAA3552034.1"/>
    <property type="molecule type" value="Genomic_DNA"/>
</dbReference>
<comment type="similarity">
    <text evidence="2">Belongs to the 3-hydroxyacyl-CoA dehydrogenase family.</text>
</comment>
<feature type="region of interest" description="Disordered" evidence="3">
    <location>
        <begin position="122"/>
        <end position="147"/>
    </location>
</feature>
<dbReference type="PANTHER" id="PTHR48075">
    <property type="entry name" value="3-HYDROXYACYL-COA DEHYDROGENASE FAMILY PROTEIN"/>
    <property type="match status" value="1"/>
</dbReference>
<comment type="pathway">
    <text evidence="1">Lipid metabolism; butanoate metabolism.</text>
</comment>
<feature type="region of interest" description="Disordered" evidence="3">
    <location>
        <begin position="361"/>
        <end position="383"/>
    </location>
</feature>
<dbReference type="SUPFAM" id="SSF55781">
    <property type="entry name" value="GAF domain-like"/>
    <property type="match status" value="1"/>
</dbReference>
<dbReference type="Proteomes" id="UP001500689">
    <property type="component" value="Unassembled WGS sequence"/>
</dbReference>
<dbReference type="RefSeq" id="WP_344861847.1">
    <property type="nucleotide sequence ID" value="NZ_BAAAZN010000008.1"/>
</dbReference>
<organism evidence="5 6">
    <name type="scientific">Amycolatopsis ultiminotia</name>
    <dbReference type="NCBI Taxonomy" id="543629"/>
    <lineage>
        <taxon>Bacteria</taxon>
        <taxon>Bacillati</taxon>
        <taxon>Actinomycetota</taxon>
        <taxon>Actinomycetes</taxon>
        <taxon>Pseudonocardiales</taxon>
        <taxon>Pseudonocardiaceae</taxon>
        <taxon>Amycolatopsis</taxon>
    </lineage>
</organism>
<evidence type="ECO:0000259" key="4">
    <source>
        <dbReference type="Pfam" id="PF00725"/>
    </source>
</evidence>
<dbReference type="InterPro" id="IPR006108">
    <property type="entry name" value="3HC_DH_C"/>
</dbReference>
<sequence length="383" mass="40300">MSPHLQHLRLPIDVGVGGPVALTGMWHQSSAYLRDERLSHSTDVDVAVAAEGIKAILGVPLKVSGNLIGILFAAHRSQRTFTAIIFRGGGLEELAAALYDVLVIPAVILDADGELRASVGFPQGPESLPRVPPRDPEAGTPQTDREGEWTVIPIDAVHDLLGVLALSHPAPLSDVNGRIAARAATVAALLLSWRRSVAETSDRDRRAFLIEVASRPPGVKPAHLPSVNFANPPDGGDVPGQATSPETVTHALALIAEAFRCLEEGVATAESIDEIARSTFGIRLGEFGPIRLADMGGLDTYASILTYLAQTLGERFAVPALLQELSERGDVGVKSGQGFFSYADGEGAALSFARDAALARRLDNGGQPANGPATSTSRQETSQ</sequence>
<accession>A0ABP6WLK0</accession>
<dbReference type="InterPro" id="IPR008927">
    <property type="entry name" value="6-PGluconate_DH-like_C_sf"/>
</dbReference>
<keyword evidence="6" id="KW-1185">Reference proteome</keyword>
<comment type="caution">
    <text evidence="5">The sequence shown here is derived from an EMBL/GenBank/DDBJ whole genome shotgun (WGS) entry which is preliminary data.</text>
</comment>
<protein>
    <recommendedName>
        <fullName evidence="4">3-hydroxyacyl-CoA dehydrogenase C-terminal domain-containing protein</fullName>
    </recommendedName>
</protein>
<feature type="compositionally biased region" description="Basic and acidic residues" evidence="3">
    <location>
        <begin position="132"/>
        <end position="147"/>
    </location>
</feature>
<dbReference type="SUPFAM" id="SSF48179">
    <property type="entry name" value="6-phosphogluconate dehydrogenase C-terminal domain-like"/>
    <property type="match status" value="1"/>
</dbReference>
<dbReference type="Gene3D" id="1.10.1040.10">
    <property type="entry name" value="N-(1-d-carboxylethyl)-l-norvaline Dehydrogenase, domain 2"/>
    <property type="match status" value="1"/>
</dbReference>
<evidence type="ECO:0000313" key="5">
    <source>
        <dbReference type="EMBL" id="GAA3552034.1"/>
    </source>
</evidence>
<gene>
    <name evidence="5" type="ORF">GCM10022222_39520</name>
</gene>
<dbReference type="InterPro" id="IPR029016">
    <property type="entry name" value="GAF-like_dom_sf"/>
</dbReference>
<proteinExistence type="inferred from homology"/>